<evidence type="ECO:0000256" key="2">
    <source>
        <dbReference type="ARBA" id="ARBA00022574"/>
    </source>
</evidence>
<keyword evidence="2 11" id="KW-0853">WD repeat</keyword>
<evidence type="ECO:0000256" key="1">
    <source>
        <dbReference type="ARBA" id="ARBA00000822"/>
    </source>
</evidence>
<feature type="region of interest" description="Disordered" evidence="13">
    <location>
        <begin position="861"/>
        <end position="891"/>
    </location>
</feature>
<dbReference type="Pfam" id="PF00704">
    <property type="entry name" value="Glyco_hydro_18"/>
    <property type="match status" value="1"/>
</dbReference>
<feature type="region of interest" description="Disordered" evidence="13">
    <location>
        <begin position="357"/>
        <end position="427"/>
    </location>
</feature>
<feature type="compositionally biased region" description="Polar residues" evidence="13">
    <location>
        <begin position="588"/>
        <end position="612"/>
    </location>
</feature>
<accession>A0A8H7EC92</accession>
<keyword evidence="8 12" id="KW-0326">Glycosidase</keyword>
<dbReference type="GO" id="GO:0008061">
    <property type="term" value="F:chitin binding"/>
    <property type="evidence" value="ECO:0007669"/>
    <property type="project" value="UniProtKB-KW"/>
</dbReference>
<sequence length="2040" mass="219520">MSPSTFTRAAFAAGLLASGVSAAFDNAAKTNIAMYWGQGNAQIPLSEVCADPNIDIVNIGFINAFPSVVGSYPGSNHANACGSEVYYDPVLKKDSKLYSSCPGVGDAITACQKSGKKVMLSLGGGWPTDYYLPSPEVAQWTAEFLIKAYGPPTAAWKAAGRPRPFGDAVVDGFDLDLEAQTYDMPSAEYIYKNYDVFGKYVKSNSKMLLSAAPQCVVPDVRISPVLKAVPFDFIFTQFYNTRICSAAQAVQDIKDKKTSTFTFDKWISEIKASANPNLKFYIGLAAGPDGLPTHKEDYLTPEDANTLITKYKGNTNFGGVMLWEASVSVRNPTYGRSYGTWMKYAVEGTFLQNYNPIVSSSTRSSTTSTKTSTTKTPSSTPVTSTKTSSTKSSSTKISSSTPISSSKIPSSTPTPSTMITSSKTSSSAHITSSTVSSSAYLTSSSISSSSSSSSSSAYETVSTKSASSVETVSSTLIEPSSIATISASASSSESAYVPYPTETASSVETISSSATESSSIDTISATKEGSSVYVPYPTETPSSVETVSSTFIEPSSIATISASETLSSSVYVPSSSETSTSTDKYPTDTVSATTSGDMYPTDTVSATTPEGISSTSCSTSSVAYPTGASSSDVYSVSSGVYSTASPVYPTSTYSASKGADYPEYPAESSKSDAESSTGYDSVPSVTKKPDYSEYSSAPTGSTTATVITTTYVDVCPTGLTTVTTTYWTTVCTKCAAKPTGSADVPEGWTTSVYTASTVTVTLTKPIVTPTSMPAYPSSAPSVAYPADYPAKPVSSGKPGYPAVPEASMPAYPAAPKPSKAAEHPAVPETSKAAEYPSAPQESMPAYPAVPEASKAAEYPAMPEAPKPASSSAAAGYPSAPIASEYPKKPVEQEVTSTVRVTSTLSKVAVPTYAPAPYPTVSAGGVPYVPAGSASSYAPMPTGTGVGSAYPSMPAEFTDIQRVKMKYTVYDRLLKREVGQQPRKYSDIRSIYGDRKWINDLDIVNELEGHNGCVNALSWSTSGRLLASGSDDHRINIHSYHPESSTSQFSLTTSIETGHRSNIFSVKFMPYSNDGTIVSATDDVRIFDIEHSGHSALRSTGRSNSGGSAGRARSRVTLTEADTNAKAFRCHTDTVKRIVTEDNPFYFLTCSNDGEVRQWDVRQPSRAYPPARDTMLPAWARDEDASDSIPPPLISYGRYGLDLNTVSCSPSQPHYIALGGAHLHCFLHDRRMLGRDINNERGSRLSSPGNWSENDEELLGKATQCVKKFAPNGKRRMNRSDGGHITACKISDAEPNELIVSWSQDHIYSFDILRAPDARENVKPVKTSNSGSGHRVKDTSRKRKRPKSSTLSQEGVERAESRARTASADEDLALRVTYGNGQSEDIRIHPPAENRMTQEELNDLRASDHYRIASTTVKIAKHVFELGELGESGLRLACTSIVGLAHSILSDMDDIDRTWGYPIDPDPVDVAVQNKLRDSRAASRRFVQAAGTLTRVLGGQLLAGSSSDALIAQYFASIQPAPRERELPQHEQFGYDFLKAILLWIDSGPAAVVEGFSRRSGSARFPIPYDSDLDAIQERLIPYLLELASDDSIVNVDASKFETDTTRILFDSEFEAVDTFGHALKVPFADLTGERDPTSESESSSEPTQTRAAAKRRWVYQVGRGVLRNAAKDIKFAFVDRAYGGQGISDKTIRAEEKALRERQEEIDTTVDEGPVRDAELVSTAARENSVREEATLSASHANESESVVVESADEEDEEEDDDDDDDDDTDGDADSDDGEQEDDDDSDSVDEEGLQRTRSGHMLWRSDFSRSRYRRWRVERDVPCVPHTRVYTGHCNVKTVKDVNYFGLQDEYVVSGSDSGHVFIWDRKTAELVNILEGDGEVVNVVQGHPYEPTMAVSGIDHTIKIFSPDAHLQRNARKGVGVQSSDPGSFSSLNFGRRRRNRAAEPSTEATESEPAVDAPSDSDDEVAPGGLSSRKRMHQSYQITSQNDMDRKGGRDDYFISQAVFAQLARHIARGQGGGEEGGEGGPVIITEENCNIM</sequence>
<keyword evidence="7" id="KW-0119">Carbohydrate metabolism</keyword>
<evidence type="ECO:0000313" key="17">
    <source>
        <dbReference type="Proteomes" id="UP000596902"/>
    </source>
</evidence>
<dbReference type="InterPro" id="IPR036322">
    <property type="entry name" value="WD40_repeat_dom_sf"/>
</dbReference>
<comment type="similarity">
    <text evidence="10">Belongs to the glycosyl hydrolase 18 family. Chitinase class III subfamily.</text>
</comment>
<feature type="region of interest" description="Disordered" evidence="13">
    <location>
        <begin position="1095"/>
        <end position="1114"/>
    </location>
</feature>
<feature type="region of interest" description="Disordered" evidence="13">
    <location>
        <begin position="812"/>
        <end position="845"/>
    </location>
</feature>
<dbReference type="Gene3D" id="2.130.10.10">
    <property type="entry name" value="YVTN repeat-like/Quinoprotein amine dehydrogenase"/>
    <property type="match status" value="3"/>
</dbReference>
<dbReference type="SUPFAM" id="SSF51445">
    <property type="entry name" value="(Trans)glycosidases"/>
    <property type="match status" value="1"/>
</dbReference>
<dbReference type="GO" id="GO:0080008">
    <property type="term" value="C:Cul4-RING E3 ubiquitin ligase complex"/>
    <property type="evidence" value="ECO:0007669"/>
    <property type="project" value="TreeGrafter"/>
</dbReference>
<protein>
    <submittedName>
        <fullName evidence="16">Wd and tetratricopeptide repeat-containing protein</fullName>
    </submittedName>
</protein>
<dbReference type="PANTHER" id="PTHR15574:SF40">
    <property type="entry name" value="WD AND TETRATRICOPEPTIDE REPEATS PROTEIN 1"/>
    <property type="match status" value="1"/>
</dbReference>
<feature type="region of interest" description="Disordered" evidence="13">
    <location>
        <begin position="1917"/>
        <end position="1997"/>
    </location>
</feature>
<organism evidence="16 17">
    <name type="scientific">Alternaria burnsii</name>
    <dbReference type="NCBI Taxonomy" id="1187904"/>
    <lineage>
        <taxon>Eukaryota</taxon>
        <taxon>Fungi</taxon>
        <taxon>Dikarya</taxon>
        <taxon>Ascomycota</taxon>
        <taxon>Pezizomycotina</taxon>
        <taxon>Dothideomycetes</taxon>
        <taxon>Pleosporomycetidae</taxon>
        <taxon>Pleosporales</taxon>
        <taxon>Pleosporineae</taxon>
        <taxon>Pleosporaceae</taxon>
        <taxon>Alternaria</taxon>
        <taxon>Alternaria sect. Alternaria</taxon>
    </lineage>
</organism>
<feature type="region of interest" description="Disordered" evidence="13">
    <location>
        <begin position="652"/>
        <end position="700"/>
    </location>
</feature>
<dbReference type="InterPro" id="IPR045151">
    <property type="entry name" value="DCAF8"/>
</dbReference>
<feature type="domain" description="GH18" evidence="15">
    <location>
        <begin position="30"/>
        <end position="349"/>
    </location>
</feature>
<keyword evidence="3" id="KW-0147">Chitin-binding</keyword>
<evidence type="ECO:0000256" key="3">
    <source>
        <dbReference type="ARBA" id="ARBA00022669"/>
    </source>
</evidence>
<evidence type="ECO:0000256" key="12">
    <source>
        <dbReference type="RuleBase" id="RU000489"/>
    </source>
</evidence>
<feature type="compositionally biased region" description="Low complexity" evidence="13">
    <location>
        <begin position="861"/>
        <end position="883"/>
    </location>
</feature>
<evidence type="ECO:0000256" key="11">
    <source>
        <dbReference type="PROSITE-ProRule" id="PRU00221"/>
    </source>
</evidence>
<feature type="region of interest" description="Disordered" evidence="13">
    <location>
        <begin position="1320"/>
        <end position="1366"/>
    </location>
</feature>
<dbReference type="InterPro" id="IPR001223">
    <property type="entry name" value="Glyco_hydro18_cat"/>
</dbReference>
<dbReference type="PROSITE" id="PS01095">
    <property type="entry name" value="GH18_1"/>
    <property type="match status" value="1"/>
</dbReference>
<feature type="compositionally biased region" description="Low complexity" evidence="13">
    <location>
        <begin position="1945"/>
        <end position="1957"/>
    </location>
</feature>
<keyword evidence="17" id="KW-1185">Reference proteome</keyword>
<feature type="compositionally biased region" description="Polar residues" evidence="13">
    <location>
        <begin position="1923"/>
        <end position="1935"/>
    </location>
</feature>
<feature type="repeat" description="WD" evidence="11">
    <location>
        <begin position="1127"/>
        <end position="1168"/>
    </location>
</feature>
<evidence type="ECO:0000259" key="15">
    <source>
        <dbReference type="PROSITE" id="PS51910"/>
    </source>
</evidence>
<dbReference type="PROSITE" id="PS51910">
    <property type="entry name" value="GH18_2"/>
    <property type="match status" value="1"/>
</dbReference>
<dbReference type="Gene3D" id="3.20.20.80">
    <property type="entry name" value="Glycosidases"/>
    <property type="match status" value="1"/>
</dbReference>
<dbReference type="Pfam" id="PF00400">
    <property type="entry name" value="WD40"/>
    <property type="match status" value="3"/>
</dbReference>
<evidence type="ECO:0000256" key="10">
    <source>
        <dbReference type="ARBA" id="ARBA00025727"/>
    </source>
</evidence>
<dbReference type="GO" id="GO:0008843">
    <property type="term" value="F:endochitinase activity"/>
    <property type="evidence" value="ECO:0007669"/>
    <property type="project" value="UniProtKB-EC"/>
</dbReference>
<comment type="caution">
    <text evidence="16">The sequence shown here is derived from an EMBL/GenBank/DDBJ whole genome shotgun (WGS) entry which is preliminary data.</text>
</comment>
<dbReference type="InterPro" id="IPR015943">
    <property type="entry name" value="WD40/YVTN_repeat-like_dom_sf"/>
</dbReference>
<evidence type="ECO:0000256" key="4">
    <source>
        <dbReference type="ARBA" id="ARBA00022737"/>
    </source>
</evidence>
<reference evidence="16" key="2">
    <citation type="submission" date="2020-08" db="EMBL/GenBank/DDBJ databases">
        <title>Draft Genome Sequence of Cumin Blight Pathogen Alternaria burnsii.</title>
        <authorList>
            <person name="Feng Z."/>
        </authorList>
    </citation>
    <scope>NUCLEOTIDE SEQUENCE</scope>
    <source>
        <strain evidence="16">CBS107.38</strain>
    </source>
</reference>
<keyword evidence="4" id="KW-0677">Repeat</keyword>
<evidence type="ECO:0000256" key="7">
    <source>
        <dbReference type="ARBA" id="ARBA00023277"/>
    </source>
</evidence>
<evidence type="ECO:0000256" key="13">
    <source>
        <dbReference type="SAM" id="MobiDB-lite"/>
    </source>
</evidence>
<reference evidence="16" key="1">
    <citation type="submission" date="2020-01" db="EMBL/GenBank/DDBJ databases">
        <authorList>
            <person name="Feng Z.H.Z."/>
        </authorList>
    </citation>
    <scope>NUCLEOTIDE SEQUENCE</scope>
    <source>
        <strain evidence="16">CBS107.38</strain>
    </source>
</reference>
<feature type="compositionally biased region" description="Low complexity" evidence="13">
    <location>
        <begin position="359"/>
        <end position="427"/>
    </location>
</feature>
<dbReference type="GeneID" id="62208031"/>
<evidence type="ECO:0000256" key="9">
    <source>
        <dbReference type="ARBA" id="ARBA00023326"/>
    </source>
</evidence>
<name>A0A8H7EC92_9PLEO</name>
<evidence type="ECO:0000313" key="16">
    <source>
        <dbReference type="EMBL" id="KAF7672296.1"/>
    </source>
</evidence>
<dbReference type="SMART" id="SM00320">
    <property type="entry name" value="WD40"/>
    <property type="match status" value="6"/>
</dbReference>
<dbReference type="InterPro" id="IPR001680">
    <property type="entry name" value="WD40_rpt"/>
</dbReference>
<dbReference type="PROSITE" id="PS50082">
    <property type="entry name" value="WD_REPEATS_2"/>
    <property type="match status" value="2"/>
</dbReference>
<evidence type="ECO:0000256" key="14">
    <source>
        <dbReference type="SAM" id="SignalP"/>
    </source>
</evidence>
<dbReference type="PROSITE" id="PS50294">
    <property type="entry name" value="WD_REPEATS_REGION"/>
    <property type="match status" value="2"/>
</dbReference>
<keyword evidence="5 12" id="KW-0378">Hydrolase</keyword>
<feature type="repeat" description="WD" evidence="11">
    <location>
        <begin position="1006"/>
        <end position="1036"/>
    </location>
</feature>
<evidence type="ECO:0000256" key="6">
    <source>
        <dbReference type="ARBA" id="ARBA00023024"/>
    </source>
</evidence>
<feature type="signal peptide" evidence="14">
    <location>
        <begin position="1"/>
        <end position="22"/>
    </location>
</feature>
<dbReference type="EMBL" id="JAAABM010000017">
    <property type="protein sequence ID" value="KAF7672296.1"/>
    <property type="molecule type" value="Genomic_DNA"/>
</dbReference>
<dbReference type="RefSeq" id="XP_038782654.1">
    <property type="nucleotide sequence ID" value="XM_038934853.1"/>
</dbReference>
<dbReference type="CDD" id="cd02877">
    <property type="entry name" value="GH18_hevamine_XipI_class_III"/>
    <property type="match status" value="1"/>
</dbReference>
<dbReference type="InterPro" id="IPR017853">
    <property type="entry name" value="GH"/>
</dbReference>
<evidence type="ECO:0000256" key="5">
    <source>
        <dbReference type="ARBA" id="ARBA00022801"/>
    </source>
</evidence>
<feature type="compositionally biased region" description="Acidic residues" evidence="13">
    <location>
        <begin position="1751"/>
        <end position="1792"/>
    </location>
</feature>
<dbReference type="GO" id="GO:0000272">
    <property type="term" value="P:polysaccharide catabolic process"/>
    <property type="evidence" value="ECO:0007669"/>
    <property type="project" value="UniProtKB-KW"/>
</dbReference>
<dbReference type="Proteomes" id="UP000596902">
    <property type="component" value="Unassembled WGS sequence"/>
</dbReference>
<feature type="region of interest" description="Disordered" evidence="13">
    <location>
        <begin position="1698"/>
        <end position="1797"/>
    </location>
</feature>
<comment type="catalytic activity">
    <reaction evidence="1">
        <text>Random endo-hydrolysis of N-acetyl-beta-D-glucosaminide (1-&gt;4)-beta-linkages in chitin and chitodextrins.</text>
        <dbReference type="EC" id="3.2.1.14"/>
    </reaction>
</comment>
<keyword evidence="9" id="KW-0624">Polysaccharide degradation</keyword>
<dbReference type="GO" id="GO:0045717">
    <property type="term" value="P:negative regulation of fatty acid biosynthetic process"/>
    <property type="evidence" value="ECO:0007669"/>
    <property type="project" value="TreeGrafter"/>
</dbReference>
<dbReference type="InterPro" id="IPR045321">
    <property type="entry name" value="Cts1-like"/>
</dbReference>
<keyword evidence="6" id="KW-0146">Chitin degradation</keyword>
<proteinExistence type="inferred from homology"/>
<evidence type="ECO:0000256" key="8">
    <source>
        <dbReference type="ARBA" id="ARBA00023295"/>
    </source>
</evidence>
<dbReference type="GO" id="GO:0005737">
    <property type="term" value="C:cytoplasm"/>
    <property type="evidence" value="ECO:0007669"/>
    <property type="project" value="TreeGrafter"/>
</dbReference>
<dbReference type="GO" id="GO:0006032">
    <property type="term" value="P:chitin catabolic process"/>
    <property type="evidence" value="ECO:0007669"/>
    <property type="project" value="UniProtKB-KW"/>
</dbReference>
<dbReference type="InterPro" id="IPR001579">
    <property type="entry name" value="Glyco_hydro_18_chit_AS"/>
</dbReference>
<dbReference type="SUPFAM" id="SSF50978">
    <property type="entry name" value="WD40 repeat-like"/>
    <property type="match status" value="1"/>
</dbReference>
<feature type="chain" id="PRO_5034602814" evidence="14">
    <location>
        <begin position="23"/>
        <end position="2040"/>
    </location>
</feature>
<feature type="compositionally biased region" description="Low complexity" evidence="13">
    <location>
        <begin position="568"/>
        <end position="582"/>
    </location>
</feature>
<dbReference type="PANTHER" id="PTHR15574">
    <property type="entry name" value="WD REPEAT DOMAIN-CONTAINING FAMILY"/>
    <property type="match status" value="1"/>
</dbReference>
<feature type="region of interest" description="Disordered" evidence="13">
    <location>
        <begin position="1630"/>
        <end position="1653"/>
    </location>
</feature>
<gene>
    <name evidence="16" type="ORF">GT037_009806</name>
</gene>
<keyword evidence="14" id="KW-0732">Signal</keyword>
<feature type="region of interest" description="Disordered" evidence="13">
    <location>
        <begin position="568"/>
        <end position="621"/>
    </location>
</feature>